<evidence type="ECO:0000313" key="10">
    <source>
        <dbReference type="Proteomes" id="UP000593562"/>
    </source>
</evidence>
<evidence type="ECO:0000256" key="1">
    <source>
        <dbReference type="ARBA" id="ARBA00004613"/>
    </source>
</evidence>
<feature type="chain" id="PRO_5029904269" evidence="7">
    <location>
        <begin position="25"/>
        <end position="241"/>
    </location>
</feature>
<dbReference type="PANTHER" id="PTHR32411:SF51">
    <property type="entry name" value="GNK2-HOMOLOGOUS DOMAIN-CONTAINING PROTEIN"/>
    <property type="match status" value="1"/>
</dbReference>
<comment type="subcellular location">
    <subcellularLocation>
        <location evidence="1">Secreted</location>
    </subcellularLocation>
</comment>
<evidence type="ECO:0000256" key="6">
    <source>
        <dbReference type="ARBA" id="ARBA00038515"/>
    </source>
</evidence>
<dbReference type="Gene3D" id="3.30.430.20">
    <property type="entry name" value="Gnk2 domain, C-X8-C-X2-C motif"/>
    <property type="match status" value="2"/>
</dbReference>
<dbReference type="InterPro" id="IPR002902">
    <property type="entry name" value="GNK2"/>
</dbReference>
<proteinExistence type="inferred from homology"/>
<evidence type="ECO:0000256" key="3">
    <source>
        <dbReference type="ARBA" id="ARBA00022729"/>
    </source>
</evidence>
<feature type="domain" description="Gnk2-homologous" evidence="8">
    <location>
        <begin position="26"/>
        <end position="128"/>
    </location>
</feature>
<dbReference type="InterPro" id="IPR038408">
    <property type="entry name" value="GNK2_sf"/>
</dbReference>
<evidence type="ECO:0000256" key="2">
    <source>
        <dbReference type="ARBA" id="ARBA00022525"/>
    </source>
</evidence>
<sequence>MSPSPSLLSFYLLSFALALQSVFGLDPLFYTCSKSNNFTANGPYESNLNNLMGYLYLKSPSTGFGNGSIGQEPNQVYGLALCRGDASASDCKSCIAQASYDGRQRCPDNRGAAIWYDYCQLKYSDQDFFGQIDDEIKYILYNTQNVSDPLAFNQGTRTLLTNLAEEASLTPKMYSEGEVEFGLEKIYGLAQCTRDLSSYDCKKCLTDIIGEIPSCCDGKKGGRVVTGSCNIRYEMYPFVNA</sequence>
<gene>
    <name evidence="9" type="ORF">HS088_TW06G00206</name>
</gene>
<dbReference type="GO" id="GO:0005576">
    <property type="term" value="C:extracellular region"/>
    <property type="evidence" value="ECO:0007669"/>
    <property type="project" value="UniProtKB-SubCell"/>
</dbReference>
<keyword evidence="9" id="KW-0418">Kinase</keyword>
<accession>A0A7J7DI64</accession>
<evidence type="ECO:0000259" key="8">
    <source>
        <dbReference type="PROSITE" id="PS51473"/>
    </source>
</evidence>
<comment type="similarity">
    <text evidence="6">Belongs to the cysteine-rich repeat secretory protein family.</text>
</comment>
<keyword evidence="9" id="KW-0675">Receptor</keyword>
<keyword evidence="5" id="KW-0325">Glycoprotein</keyword>
<dbReference type="InParanoid" id="A0A7J7DI64"/>
<dbReference type="FunFam" id="3.30.430.20:FF:000002">
    <property type="entry name" value="Cysteine-rich receptor-like protein kinase 10"/>
    <property type="match status" value="1"/>
</dbReference>
<dbReference type="Proteomes" id="UP000593562">
    <property type="component" value="Unassembled WGS sequence"/>
</dbReference>
<comment type="caution">
    <text evidence="9">The sequence shown here is derived from an EMBL/GenBank/DDBJ whole genome shotgun (WGS) entry which is preliminary data.</text>
</comment>
<dbReference type="AlphaFoldDB" id="A0A7J7DI64"/>
<dbReference type="FunFam" id="3.30.430.20:FF:000009">
    <property type="entry name" value="Cysteine-rich receptor-like protein kinase 28"/>
    <property type="match status" value="1"/>
</dbReference>
<evidence type="ECO:0000313" key="9">
    <source>
        <dbReference type="EMBL" id="KAF5746041.1"/>
    </source>
</evidence>
<dbReference type="PANTHER" id="PTHR32411">
    <property type="entry name" value="CYSTEINE-RICH REPEAT SECRETORY PROTEIN 38-RELATED"/>
    <property type="match status" value="1"/>
</dbReference>
<feature type="domain" description="Gnk2-homologous" evidence="8">
    <location>
        <begin position="134"/>
        <end position="238"/>
    </location>
</feature>
<dbReference type="FunCoup" id="A0A7J7DI64">
    <property type="interactions" value="90"/>
</dbReference>
<dbReference type="GO" id="GO:0016301">
    <property type="term" value="F:kinase activity"/>
    <property type="evidence" value="ECO:0007669"/>
    <property type="project" value="UniProtKB-KW"/>
</dbReference>
<protein>
    <submittedName>
        <fullName evidence="9">Receptor-like protein kinase-related family protein</fullName>
    </submittedName>
</protein>
<feature type="signal peptide" evidence="7">
    <location>
        <begin position="1"/>
        <end position="24"/>
    </location>
</feature>
<dbReference type="OrthoDB" id="696781at2759"/>
<evidence type="ECO:0000256" key="4">
    <source>
        <dbReference type="ARBA" id="ARBA00022737"/>
    </source>
</evidence>
<reference evidence="9 10" key="1">
    <citation type="journal article" date="2020" name="Nat. Commun.">
        <title>Genome of Tripterygium wilfordii and identification of cytochrome P450 involved in triptolide biosynthesis.</title>
        <authorList>
            <person name="Tu L."/>
            <person name="Su P."/>
            <person name="Zhang Z."/>
            <person name="Gao L."/>
            <person name="Wang J."/>
            <person name="Hu T."/>
            <person name="Zhou J."/>
            <person name="Zhang Y."/>
            <person name="Zhao Y."/>
            <person name="Liu Y."/>
            <person name="Song Y."/>
            <person name="Tong Y."/>
            <person name="Lu Y."/>
            <person name="Yang J."/>
            <person name="Xu C."/>
            <person name="Jia M."/>
            <person name="Peters R.J."/>
            <person name="Huang L."/>
            <person name="Gao W."/>
        </authorList>
    </citation>
    <scope>NUCLEOTIDE SEQUENCE [LARGE SCALE GENOMIC DNA]</scope>
    <source>
        <strain evidence="10">cv. XIE 37</strain>
        <tissue evidence="9">Leaf</tissue>
    </source>
</reference>
<evidence type="ECO:0000256" key="7">
    <source>
        <dbReference type="SAM" id="SignalP"/>
    </source>
</evidence>
<dbReference type="Pfam" id="PF01657">
    <property type="entry name" value="Stress-antifung"/>
    <property type="match status" value="2"/>
</dbReference>
<evidence type="ECO:0000256" key="5">
    <source>
        <dbReference type="ARBA" id="ARBA00023180"/>
    </source>
</evidence>
<keyword evidence="9" id="KW-0808">Transferase</keyword>
<dbReference type="PROSITE" id="PS51473">
    <property type="entry name" value="GNK2"/>
    <property type="match status" value="2"/>
</dbReference>
<dbReference type="InterPro" id="IPR050581">
    <property type="entry name" value="CRR_secretory_protein"/>
</dbReference>
<keyword evidence="3 7" id="KW-0732">Signal</keyword>
<keyword evidence="4" id="KW-0677">Repeat</keyword>
<dbReference type="CDD" id="cd23509">
    <property type="entry name" value="Gnk2-like"/>
    <property type="match status" value="2"/>
</dbReference>
<keyword evidence="2" id="KW-0964">Secreted</keyword>
<organism evidence="9 10">
    <name type="scientific">Tripterygium wilfordii</name>
    <name type="common">Thunder God vine</name>
    <dbReference type="NCBI Taxonomy" id="458696"/>
    <lineage>
        <taxon>Eukaryota</taxon>
        <taxon>Viridiplantae</taxon>
        <taxon>Streptophyta</taxon>
        <taxon>Embryophyta</taxon>
        <taxon>Tracheophyta</taxon>
        <taxon>Spermatophyta</taxon>
        <taxon>Magnoliopsida</taxon>
        <taxon>eudicotyledons</taxon>
        <taxon>Gunneridae</taxon>
        <taxon>Pentapetalae</taxon>
        <taxon>rosids</taxon>
        <taxon>fabids</taxon>
        <taxon>Celastrales</taxon>
        <taxon>Celastraceae</taxon>
        <taxon>Tripterygium</taxon>
    </lineage>
</organism>
<keyword evidence="10" id="KW-1185">Reference proteome</keyword>
<name>A0A7J7DI64_TRIWF</name>
<dbReference type="EMBL" id="JAAARO010000006">
    <property type="protein sequence ID" value="KAF5746041.1"/>
    <property type="molecule type" value="Genomic_DNA"/>
</dbReference>